<protein>
    <submittedName>
        <fullName evidence="4">Uncharacterized protein</fullName>
    </submittedName>
</protein>
<evidence type="ECO:0000256" key="2">
    <source>
        <dbReference type="ARBA" id="ARBA00022729"/>
    </source>
</evidence>
<sequence>MVFKNKIEDFAITPKVEDKIQHLNICDICECKEKEINCTSRHLTHHFENSFWPSIPLELVTFENNSIVHLKRFPNVTISKLILRHNRISKIDDNAFQEIQNLSQLDLSHNQLTSSILLPTVFTLHINDIMVIVKHIIDIWELVTVRIWHGQSSG</sequence>
<dbReference type="InterPro" id="IPR032675">
    <property type="entry name" value="LRR_dom_sf"/>
</dbReference>
<accession>A0AAV7IFP5</accession>
<keyword evidence="5" id="KW-1185">Reference proteome</keyword>
<keyword evidence="3" id="KW-0677">Repeat</keyword>
<dbReference type="InterPro" id="IPR001611">
    <property type="entry name" value="Leu-rich_rpt"/>
</dbReference>
<evidence type="ECO:0000313" key="5">
    <source>
        <dbReference type="Proteomes" id="UP000826195"/>
    </source>
</evidence>
<dbReference type="AlphaFoldDB" id="A0AAV7IFP5"/>
<dbReference type="Proteomes" id="UP000826195">
    <property type="component" value="Unassembled WGS sequence"/>
</dbReference>
<reference evidence="4 5" key="1">
    <citation type="journal article" date="2021" name="J. Hered.">
        <title>A chromosome-level genome assembly of the parasitoid wasp, Cotesia glomerata (Hymenoptera: Braconidae).</title>
        <authorList>
            <person name="Pinto B.J."/>
            <person name="Weis J.J."/>
            <person name="Gamble T."/>
            <person name="Ode P.J."/>
            <person name="Paul R."/>
            <person name="Zaspel J.M."/>
        </authorList>
    </citation>
    <scope>NUCLEOTIDE SEQUENCE [LARGE SCALE GENOMIC DNA]</scope>
    <source>
        <strain evidence="4">CgM1</strain>
    </source>
</reference>
<gene>
    <name evidence="4" type="ORF">KQX54_015985</name>
</gene>
<dbReference type="Gene3D" id="3.80.10.10">
    <property type="entry name" value="Ribonuclease Inhibitor"/>
    <property type="match status" value="1"/>
</dbReference>
<name>A0AAV7IFP5_COTGL</name>
<dbReference type="PANTHER" id="PTHR24369:SF210">
    <property type="entry name" value="CHAOPTIN-RELATED"/>
    <property type="match status" value="1"/>
</dbReference>
<organism evidence="4 5">
    <name type="scientific">Cotesia glomerata</name>
    <name type="common">Lepidopteran parasitic wasp</name>
    <name type="synonym">Apanteles glomeratus</name>
    <dbReference type="NCBI Taxonomy" id="32391"/>
    <lineage>
        <taxon>Eukaryota</taxon>
        <taxon>Metazoa</taxon>
        <taxon>Ecdysozoa</taxon>
        <taxon>Arthropoda</taxon>
        <taxon>Hexapoda</taxon>
        <taxon>Insecta</taxon>
        <taxon>Pterygota</taxon>
        <taxon>Neoptera</taxon>
        <taxon>Endopterygota</taxon>
        <taxon>Hymenoptera</taxon>
        <taxon>Apocrita</taxon>
        <taxon>Ichneumonoidea</taxon>
        <taxon>Braconidae</taxon>
        <taxon>Microgastrinae</taxon>
        <taxon>Cotesia</taxon>
    </lineage>
</organism>
<dbReference type="SUPFAM" id="SSF52058">
    <property type="entry name" value="L domain-like"/>
    <property type="match status" value="1"/>
</dbReference>
<dbReference type="PANTHER" id="PTHR24369">
    <property type="entry name" value="ANTIGEN BSP, PUTATIVE-RELATED"/>
    <property type="match status" value="1"/>
</dbReference>
<evidence type="ECO:0000313" key="4">
    <source>
        <dbReference type="EMBL" id="KAH0549937.1"/>
    </source>
</evidence>
<dbReference type="EMBL" id="JAHXZJ010001864">
    <property type="protein sequence ID" value="KAH0549937.1"/>
    <property type="molecule type" value="Genomic_DNA"/>
</dbReference>
<dbReference type="InterPro" id="IPR050541">
    <property type="entry name" value="LRR_TM_domain-containing"/>
</dbReference>
<keyword evidence="2" id="KW-0732">Signal</keyword>
<dbReference type="GO" id="GO:0005886">
    <property type="term" value="C:plasma membrane"/>
    <property type="evidence" value="ECO:0007669"/>
    <property type="project" value="TreeGrafter"/>
</dbReference>
<comment type="caution">
    <text evidence="4">The sequence shown here is derived from an EMBL/GenBank/DDBJ whole genome shotgun (WGS) entry which is preliminary data.</text>
</comment>
<dbReference type="Pfam" id="PF13855">
    <property type="entry name" value="LRR_8"/>
    <property type="match status" value="1"/>
</dbReference>
<proteinExistence type="predicted"/>
<keyword evidence="1" id="KW-0433">Leucine-rich repeat</keyword>
<evidence type="ECO:0000256" key="3">
    <source>
        <dbReference type="ARBA" id="ARBA00022737"/>
    </source>
</evidence>
<evidence type="ECO:0000256" key="1">
    <source>
        <dbReference type="ARBA" id="ARBA00022614"/>
    </source>
</evidence>